<sequence>MVLKSPMLRFLFGHGVIGGGAGIAIGAGLLFFDVAGLTTLSMKSEPVWLGPFLLCFSFFASFSALAMGAAVMSFGGDSGEDDGDDTTTRHRLVPAPQSSGEAVEAPVRISK</sequence>
<gene>
    <name evidence="3" type="ORF">NUH88_19975</name>
</gene>
<dbReference type="KEGG" id="naci:NUH88_19975"/>
<feature type="transmembrane region" description="Helical" evidence="2">
    <location>
        <begin position="47"/>
        <end position="72"/>
    </location>
</feature>
<reference evidence="3" key="1">
    <citation type="submission" date="2022-08" db="EMBL/GenBank/DDBJ databases">
        <title>Nisaea acidiphila sp. nov., isolated from a marine algal debris and emended description of the genus Nisaea Urios et al. 2008.</title>
        <authorList>
            <person name="Kwon K."/>
        </authorList>
    </citation>
    <scope>NUCLEOTIDE SEQUENCE</scope>
    <source>
        <strain evidence="3">MEBiC11861</strain>
    </source>
</reference>
<accession>A0A9J7AT50</accession>
<evidence type="ECO:0000256" key="2">
    <source>
        <dbReference type="SAM" id="Phobius"/>
    </source>
</evidence>
<protein>
    <submittedName>
        <fullName evidence="3">Uncharacterized protein</fullName>
    </submittedName>
</protein>
<dbReference type="AlphaFoldDB" id="A0A9J7AT50"/>
<keyword evidence="2" id="KW-0812">Transmembrane</keyword>
<organism evidence="3 4">
    <name type="scientific">Nisaea acidiphila</name>
    <dbReference type="NCBI Taxonomy" id="1862145"/>
    <lineage>
        <taxon>Bacteria</taxon>
        <taxon>Pseudomonadati</taxon>
        <taxon>Pseudomonadota</taxon>
        <taxon>Alphaproteobacteria</taxon>
        <taxon>Rhodospirillales</taxon>
        <taxon>Thalassobaculaceae</taxon>
        <taxon>Nisaea</taxon>
    </lineage>
</organism>
<dbReference type="Proteomes" id="UP001060336">
    <property type="component" value="Chromosome"/>
</dbReference>
<proteinExistence type="predicted"/>
<dbReference type="EMBL" id="CP102480">
    <property type="protein sequence ID" value="UUX49665.1"/>
    <property type="molecule type" value="Genomic_DNA"/>
</dbReference>
<evidence type="ECO:0000313" key="4">
    <source>
        <dbReference type="Proteomes" id="UP001060336"/>
    </source>
</evidence>
<feature type="region of interest" description="Disordered" evidence="1">
    <location>
        <begin position="77"/>
        <end position="111"/>
    </location>
</feature>
<feature type="transmembrane region" description="Helical" evidence="2">
    <location>
        <begin position="12"/>
        <end position="35"/>
    </location>
</feature>
<keyword evidence="2" id="KW-1133">Transmembrane helix</keyword>
<keyword evidence="4" id="KW-1185">Reference proteome</keyword>
<dbReference type="RefSeq" id="WP_257768465.1">
    <property type="nucleotide sequence ID" value="NZ_CP102480.1"/>
</dbReference>
<keyword evidence="2" id="KW-0472">Membrane</keyword>
<name>A0A9J7AT50_9PROT</name>
<evidence type="ECO:0000313" key="3">
    <source>
        <dbReference type="EMBL" id="UUX49665.1"/>
    </source>
</evidence>
<evidence type="ECO:0000256" key="1">
    <source>
        <dbReference type="SAM" id="MobiDB-lite"/>
    </source>
</evidence>